<dbReference type="RefSeq" id="WP_090875679.1">
    <property type="nucleotide sequence ID" value="NZ_FMXQ01000002.1"/>
</dbReference>
<reference evidence="2 3" key="1">
    <citation type="submission" date="2016-10" db="EMBL/GenBank/DDBJ databases">
        <authorList>
            <person name="de Groot N.N."/>
        </authorList>
    </citation>
    <scope>NUCLEOTIDE SEQUENCE [LARGE SCALE GENOMIC DNA]</scope>
    <source>
        <strain evidence="2 3">ATCC 35022</strain>
    </source>
</reference>
<accession>A0A1G6BAQ4</accession>
<proteinExistence type="predicted"/>
<dbReference type="STRING" id="665467.SAMN02982931_01425"/>
<dbReference type="EMBL" id="FMXQ01000002">
    <property type="protein sequence ID" value="SDB17680.1"/>
    <property type="molecule type" value="Genomic_DNA"/>
</dbReference>
<evidence type="ECO:0000313" key="2">
    <source>
        <dbReference type="EMBL" id="SDB17680.1"/>
    </source>
</evidence>
<feature type="signal peptide" evidence="1">
    <location>
        <begin position="1"/>
        <end position="27"/>
    </location>
</feature>
<feature type="chain" id="PRO_5011522982" evidence="1">
    <location>
        <begin position="28"/>
        <end position="150"/>
    </location>
</feature>
<dbReference type="OrthoDB" id="9966066at2"/>
<protein>
    <submittedName>
        <fullName evidence="2">Uncharacterized protein</fullName>
    </submittedName>
</protein>
<organism evidence="2 3">
    <name type="scientific">Bauldia litoralis</name>
    <dbReference type="NCBI Taxonomy" id="665467"/>
    <lineage>
        <taxon>Bacteria</taxon>
        <taxon>Pseudomonadati</taxon>
        <taxon>Pseudomonadota</taxon>
        <taxon>Alphaproteobacteria</taxon>
        <taxon>Hyphomicrobiales</taxon>
        <taxon>Kaistiaceae</taxon>
        <taxon>Bauldia</taxon>
    </lineage>
</organism>
<sequence length="150" mass="16765">MNLWRRLSRLCLAAAAGALLPLQPALSQDQGAGQYAGQWGCRYSMEPFSKNPIDTHYWEFGIILQPDSTYAMQGFYYSPSLGVQIPVQGQGRWGMTANGPRGTAISVSGQLLRQDAGWQPFEFMVTPADNRNLYLQFRGNTHMTNISCQR</sequence>
<dbReference type="AlphaFoldDB" id="A0A1G6BAQ4"/>
<evidence type="ECO:0000256" key="1">
    <source>
        <dbReference type="SAM" id="SignalP"/>
    </source>
</evidence>
<name>A0A1G6BAQ4_9HYPH</name>
<dbReference type="Proteomes" id="UP000199071">
    <property type="component" value="Unassembled WGS sequence"/>
</dbReference>
<evidence type="ECO:0000313" key="3">
    <source>
        <dbReference type="Proteomes" id="UP000199071"/>
    </source>
</evidence>
<gene>
    <name evidence="2" type="ORF">SAMN02982931_01425</name>
</gene>
<keyword evidence="3" id="KW-1185">Reference proteome</keyword>
<keyword evidence="1" id="KW-0732">Signal</keyword>